<comment type="caution">
    <text evidence="2">The sequence shown here is derived from an EMBL/GenBank/DDBJ whole genome shotgun (WGS) entry which is preliminary data.</text>
</comment>
<keyword evidence="3" id="KW-1185">Reference proteome</keyword>
<reference evidence="2" key="1">
    <citation type="journal article" date="2022" name="bioRxiv">
        <title>Sequencing and chromosome-scale assembly of the giantPleurodeles waltlgenome.</title>
        <authorList>
            <person name="Brown T."/>
            <person name="Elewa A."/>
            <person name="Iarovenko S."/>
            <person name="Subramanian E."/>
            <person name="Araus A.J."/>
            <person name="Petzold A."/>
            <person name="Susuki M."/>
            <person name="Suzuki K.-i.T."/>
            <person name="Hayashi T."/>
            <person name="Toyoda A."/>
            <person name="Oliveira C."/>
            <person name="Osipova E."/>
            <person name="Leigh N.D."/>
            <person name="Simon A."/>
            <person name="Yun M.H."/>
        </authorList>
    </citation>
    <scope>NUCLEOTIDE SEQUENCE</scope>
    <source>
        <strain evidence="2">20211129_DDA</strain>
        <tissue evidence="2">Liver</tissue>
    </source>
</reference>
<proteinExistence type="predicted"/>
<evidence type="ECO:0000256" key="1">
    <source>
        <dbReference type="SAM" id="MobiDB-lite"/>
    </source>
</evidence>
<feature type="compositionally biased region" description="Polar residues" evidence="1">
    <location>
        <begin position="12"/>
        <end position="34"/>
    </location>
</feature>
<feature type="compositionally biased region" description="Basic residues" evidence="1">
    <location>
        <begin position="142"/>
        <end position="151"/>
    </location>
</feature>
<sequence>MVVQPERKGTTRGPSTPLMIQSTVPPLPENTSNPPGAPTAGAHRSGPCTHPHGATNRCSPAASKAAGEGPGGPGQPPTGALCRGSGGSRAPPPLLRSQSGVPFVGLRGSAAVAVPSANRPLSDSALWAHPARGRSSVSWAGPHRHVGHRGRASPTTPPGYHHHRGRRLSLHDSQSTCRNSF</sequence>
<organism evidence="2 3">
    <name type="scientific">Pleurodeles waltl</name>
    <name type="common">Iberian ribbed newt</name>
    <dbReference type="NCBI Taxonomy" id="8319"/>
    <lineage>
        <taxon>Eukaryota</taxon>
        <taxon>Metazoa</taxon>
        <taxon>Chordata</taxon>
        <taxon>Craniata</taxon>
        <taxon>Vertebrata</taxon>
        <taxon>Euteleostomi</taxon>
        <taxon>Amphibia</taxon>
        <taxon>Batrachia</taxon>
        <taxon>Caudata</taxon>
        <taxon>Salamandroidea</taxon>
        <taxon>Salamandridae</taxon>
        <taxon>Pleurodelinae</taxon>
        <taxon>Pleurodeles</taxon>
    </lineage>
</organism>
<feature type="region of interest" description="Disordered" evidence="1">
    <location>
        <begin position="1"/>
        <end position="96"/>
    </location>
</feature>
<dbReference type="Proteomes" id="UP001066276">
    <property type="component" value="Chromosome 1_2"/>
</dbReference>
<accession>A0AAV7W005</accession>
<gene>
    <name evidence="2" type="ORF">NDU88_002666</name>
</gene>
<feature type="region of interest" description="Disordered" evidence="1">
    <location>
        <begin position="134"/>
        <end position="181"/>
    </location>
</feature>
<evidence type="ECO:0000313" key="2">
    <source>
        <dbReference type="EMBL" id="KAJ1207275.1"/>
    </source>
</evidence>
<protein>
    <submittedName>
        <fullName evidence="2">Uncharacterized protein</fullName>
    </submittedName>
</protein>
<feature type="compositionally biased region" description="Polar residues" evidence="1">
    <location>
        <begin position="171"/>
        <end position="181"/>
    </location>
</feature>
<evidence type="ECO:0000313" key="3">
    <source>
        <dbReference type="Proteomes" id="UP001066276"/>
    </source>
</evidence>
<dbReference type="EMBL" id="JANPWB010000002">
    <property type="protein sequence ID" value="KAJ1207275.1"/>
    <property type="molecule type" value="Genomic_DNA"/>
</dbReference>
<name>A0AAV7W005_PLEWA</name>
<dbReference type="AlphaFoldDB" id="A0AAV7W005"/>